<accession>A0ABT6HG94</accession>
<dbReference type="EMBL" id="JARWBG010000001">
    <property type="protein sequence ID" value="MDH2387302.1"/>
    <property type="molecule type" value="Genomic_DNA"/>
</dbReference>
<organism evidence="1 2">
    <name type="scientific">Streptomyces chengmaiensis</name>
    <dbReference type="NCBI Taxonomy" id="3040919"/>
    <lineage>
        <taxon>Bacteria</taxon>
        <taxon>Bacillati</taxon>
        <taxon>Actinomycetota</taxon>
        <taxon>Actinomycetes</taxon>
        <taxon>Kitasatosporales</taxon>
        <taxon>Streptomycetaceae</taxon>
        <taxon>Streptomyces</taxon>
    </lineage>
</organism>
<evidence type="ECO:0000313" key="2">
    <source>
        <dbReference type="Proteomes" id="UP001223144"/>
    </source>
</evidence>
<dbReference type="RefSeq" id="WP_279925434.1">
    <property type="nucleotide sequence ID" value="NZ_JARWBG010000001.1"/>
</dbReference>
<evidence type="ECO:0000313" key="1">
    <source>
        <dbReference type="EMBL" id="MDH2387302.1"/>
    </source>
</evidence>
<protein>
    <submittedName>
        <fullName evidence="1">Uncharacterized protein</fullName>
    </submittedName>
</protein>
<comment type="caution">
    <text evidence="1">The sequence shown here is derived from an EMBL/GenBank/DDBJ whole genome shotgun (WGS) entry which is preliminary data.</text>
</comment>
<proteinExistence type="predicted"/>
<gene>
    <name evidence="1" type="ORF">QCN29_00565</name>
</gene>
<name>A0ABT6HG94_9ACTN</name>
<keyword evidence="2" id="KW-1185">Reference proteome</keyword>
<dbReference type="Proteomes" id="UP001223144">
    <property type="component" value="Unassembled WGS sequence"/>
</dbReference>
<reference evidence="1 2" key="1">
    <citation type="submission" date="2023-04" db="EMBL/GenBank/DDBJ databases">
        <title>Streptomyces chengmaiensis sp. nov. isolated from the stem of mangrove plant in Hainan.</title>
        <authorList>
            <person name="Huang X."/>
            <person name="Zhou S."/>
            <person name="Chu X."/>
            <person name="Xie Y."/>
            <person name="Lin Y."/>
        </authorList>
    </citation>
    <scope>NUCLEOTIDE SEQUENCE [LARGE SCALE GENOMIC DNA]</scope>
    <source>
        <strain evidence="1 2">HNM0663</strain>
    </source>
</reference>
<sequence>MSRMLFVLRYRNGEPEPLDMELVREALGPYIVTADEDLMNGVLIRTADGHEVDVDVSEVCVAVNRFPPGQFFDVLAQLVGRLEASVTPTDMPMILREEEDRAHLPPEAQEKAVVVTMTGPTIERHLSGS</sequence>